<comment type="caution">
    <text evidence="1">The sequence shown here is derived from an EMBL/GenBank/DDBJ whole genome shotgun (WGS) entry which is preliminary data.</text>
</comment>
<sequence length="176" mass="20033">MSSNNPDWRITVNNHPELEDLRTYHFDDESDVESFAQGLLCEGITEFSLYHKDGEEWVEQETNPYDFFTTIDDTPFPLAHGQLLPNLSGDVAPEIIWSLAQGDKNALNSIDNEPAREKAERIFELLTLSGAWDEPEFLSQEGCGEMFGDEAPWRWEGSDGISGIEIDTRTLEEFEL</sequence>
<protein>
    <submittedName>
        <fullName evidence="1">Uncharacterized protein</fullName>
    </submittedName>
</protein>
<proteinExistence type="predicted"/>
<name>A0A3S1BWA7_9CYAN</name>
<evidence type="ECO:0000313" key="1">
    <source>
        <dbReference type="EMBL" id="RUS92795.1"/>
    </source>
</evidence>
<gene>
    <name evidence="1" type="ORF">DSM106972_098140</name>
</gene>
<reference evidence="1" key="2">
    <citation type="journal article" date="2019" name="Genome Biol. Evol.">
        <title>Day and night: Metabolic profiles and evolutionary relationships of six axenic non-marine cyanobacteria.</title>
        <authorList>
            <person name="Will S.E."/>
            <person name="Henke P."/>
            <person name="Boedeker C."/>
            <person name="Huang S."/>
            <person name="Brinkmann H."/>
            <person name="Rohde M."/>
            <person name="Jarek M."/>
            <person name="Friedl T."/>
            <person name="Seufert S."/>
            <person name="Schumacher M."/>
            <person name="Overmann J."/>
            <person name="Neumann-Schaal M."/>
            <person name="Petersen J."/>
        </authorList>
    </citation>
    <scope>NUCLEOTIDE SEQUENCE [LARGE SCALE GENOMIC DNA]</scope>
    <source>
        <strain evidence="1">PCC 7102</strain>
    </source>
</reference>
<dbReference type="RefSeq" id="WP_186538373.1">
    <property type="nucleotide sequence ID" value="NZ_RSCL01000068.1"/>
</dbReference>
<dbReference type="AlphaFoldDB" id="A0A3S1BWA7"/>
<evidence type="ECO:0000313" key="2">
    <source>
        <dbReference type="Proteomes" id="UP000271624"/>
    </source>
</evidence>
<dbReference type="EMBL" id="RSCL01000068">
    <property type="protein sequence ID" value="RUS92795.1"/>
    <property type="molecule type" value="Genomic_DNA"/>
</dbReference>
<reference evidence="1" key="1">
    <citation type="submission" date="2018-12" db="EMBL/GenBank/DDBJ databases">
        <authorList>
            <person name="Will S."/>
            <person name="Neumann-Schaal M."/>
            <person name="Henke P."/>
        </authorList>
    </citation>
    <scope>NUCLEOTIDE SEQUENCE</scope>
    <source>
        <strain evidence="1">PCC 7102</strain>
    </source>
</reference>
<accession>A0A3S1BWA7</accession>
<organism evidence="1 2">
    <name type="scientific">Dulcicalothrix desertica PCC 7102</name>
    <dbReference type="NCBI Taxonomy" id="232991"/>
    <lineage>
        <taxon>Bacteria</taxon>
        <taxon>Bacillati</taxon>
        <taxon>Cyanobacteriota</taxon>
        <taxon>Cyanophyceae</taxon>
        <taxon>Nostocales</taxon>
        <taxon>Calotrichaceae</taxon>
        <taxon>Dulcicalothrix</taxon>
    </lineage>
</organism>
<dbReference type="Proteomes" id="UP000271624">
    <property type="component" value="Unassembled WGS sequence"/>
</dbReference>
<keyword evidence="2" id="KW-1185">Reference proteome</keyword>